<evidence type="ECO:0000313" key="1">
    <source>
        <dbReference type="EMBL" id="QMW22757.1"/>
    </source>
</evidence>
<dbReference type="EMBL" id="CP059851">
    <property type="protein sequence ID" value="QMW22757.1"/>
    <property type="molecule type" value="Genomic_DNA"/>
</dbReference>
<gene>
    <name evidence="1" type="ORF">H3309_15875</name>
</gene>
<proteinExistence type="predicted"/>
<accession>A0A7G5IHB5</accession>
<sequence>MSELEPIFAALRPLFERHARSCVVTADSPTAYYLGTHEVRAKDGYRTSFGGVEIKKNYVSAHVIPVYVHPDMLAPLSAALVKRMQGKSCFNFAKVDAPLFAELGALIDAGAARFRADGRLSP</sequence>
<protein>
    <recommendedName>
        <fullName evidence="3">DUF1801 domain-containing protein</fullName>
    </recommendedName>
</protein>
<dbReference type="AlphaFoldDB" id="A0A7G5IHB5"/>
<organism evidence="1 2">
    <name type="scientific">Sandaracinobacteroides saxicola</name>
    <dbReference type="NCBI Taxonomy" id="2759707"/>
    <lineage>
        <taxon>Bacteria</taxon>
        <taxon>Pseudomonadati</taxon>
        <taxon>Pseudomonadota</taxon>
        <taxon>Alphaproteobacteria</taxon>
        <taxon>Sphingomonadales</taxon>
        <taxon>Sphingosinicellaceae</taxon>
        <taxon>Sandaracinobacteroides</taxon>
    </lineage>
</organism>
<dbReference type="Proteomes" id="UP000515292">
    <property type="component" value="Chromosome"/>
</dbReference>
<name>A0A7G5IHB5_9SPHN</name>
<evidence type="ECO:0000313" key="2">
    <source>
        <dbReference type="Proteomes" id="UP000515292"/>
    </source>
</evidence>
<reference evidence="1 2" key="1">
    <citation type="submission" date="2020-07" db="EMBL/GenBank/DDBJ databases">
        <title>Complete genome sequence for Sandaracinobacter sp. M6.</title>
        <authorList>
            <person name="Tang Y."/>
            <person name="Liu Q."/>
            <person name="Guo Z."/>
            <person name="Lei P."/>
            <person name="Huang B."/>
        </authorList>
    </citation>
    <scope>NUCLEOTIDE SEQUENCE [LARGE SCALE GENOMIC DNA]</scope>
    <source>
        <strain evidence="1 2">M6</strain>
    </source>
</reference>
<dbReference type="RefSeq" id="WP_182295956.1">
    <property type="nucleotide sequence ID" value="NZ_CP059851.1"/>
</dbReference>
<keyword evidence="2" id="KW-1185">Reference proteome</keyword>
<dbReference type="KEGG" id="sand:H3309_15875"/>
<evidence type="ECO:0008006" key="3">
    <source>
        <dbReference type="Google" id="ProtNLM"/>
    </source>
</evidence>